<dbReference type="GO" id="GO:0004497">
    <property type="term" value="F:monooxygenase activity"/>
    <property type="evidence" value="ECO:0007669"/>
    <property type="project" value="UniProtKB-KW"/>
</dbReference>
<reference evidence="2 3" key="1">
    <citation type="submission" date="2020-08" db="EMBL/GenBank/DDBJ databases">
        <title>Sequencing the genomes of 1000 actinobacteria strains.</title>
        <authorList>
            <person name="Klenk H.-P."/>
        </authorList>
    </citation>
    <scope>NUCLEOTIDE SEQUENCE [LARGE SCALE GENOMIC DNA]</scope>
    <source>
        <strain evidence="2 3">DSM 46887</strain>
    </source>
</reference>
<evidence type="ECO:0000313" key="2">
    <source>
        <dbReference type="EMBL" id="MBB5823179.1"/>
    </source>
</evidence>
<organism evidence="2 3">
    <name type="scientific">Streptosporangium becharense</name>
    <dbReference type="NCBI Taxonomy" id="1816182"/>
    <lineage>
        <taxon>Bacteria</taxon>
        <taxon>Bacillati</taxon>
        <taxon>Actinomycetota</taxon>
        <taxon>Actinomycetes</taxon>
        <taxon>Streptosporangiales</taxon>
        <taxon>Streptosporangiaceae</taxon>
        <taxon>Streptosporangium</taxon>
    </lineage>
</organism>
<dbReference type="SUPFAM" id="SSF54909">
    <property type="entry name" value="Dimeric alpha+beta barrel"/>
    <property type="match status" value="1"/>
</dbReference>
<name>A0A7W9INB7_9ACTN</name>
<sequence length="99" mass="11105">MVVFVNKLTLVGSAEEFEAIYADIAAFMMKQDGLIRYKLVRSTKDASVYFNLAEWESREQFEKSVADPEFRAQFKRLAGVVTGDPHLSEVVLEGSPSVV</sequence>
<dbReference type="InterPro" id="IPR011008">
    <property type="entry name" value="Dimeric_a/b-barrel"/>
</dbReference>
<evidence type="ECO:0000313" key="3">
    <source>
        <dbReference type="Proteomes" id="UP000540685"/>
    </source>
</evidence>
<keyword evidence="2" id="KW-0503">Monooxygenase</keyword>
<protein>
    <submittedName>
        <fullName evidence="2">Quinol monooxygenase YgiN</fullName>
    </submittedName>
</protein>
<keyword evidence="2" id="KW-0560">Oxidoreductase</keyword>
<comment type="caution">
    <text evidence="2">The sequence shown here is derived from an EMBL/GenBank/DDBJ whole genome shotgun (WGS) entry which is preliminary data.</text>
</comment>
<evidence type="ECO:0000259" key="1">
    <source>
        <dbReference type="PROSITE" id="PS51725"/>
    </source>
</evidence>
<proteinExistence type="predicted"/>
<dbReference type="PROSITE" id="PS51725">
    <property type="entry name" value="ABM"/>
    <property type="match status" value="1"/>
</dbReference>
<dbReference type="RefSeq" id="WP_184540180.1">
    <property type="nucleotide sequence ID" value="NZ_JACHMP010000001.1"/>
</dbReference>
<dbReference type="AlphaFoldDB" id="A0A7W9INB7"/>
<dbReference type="Proteomes" id="UP000540685">
    <property type="component" value="Unassembled WGS sequence"/>
</dbReference>
<dbReference type="InterPro" id="IPR007138">
    <property type="entry name" value="ABM_dom"/>
</dbReference>
<keyword evidence="3" id="KW-1185">Reference proteome</keyword>
<dbReference type="EMBL" id="JACHMP010000001">
    <property type="protein sequence ID" value="MBB5823179.1"/>
    <property type="molecule type" value="Genomic_DNA"/>
</dbReference>
<gene>
    <name evidence="2" type="ORF">F4562_006241</name>
</gene>
<dbReference type="Gene3D" id="3.30.70.100">
    <property type="match status" value="1"/>
</dbReference>
<accession>A0A7W9INB7</accession>
<feature type="domain" description="ABM" evidence="1">
    <location>
        <begin position="1"/>
        <end position="90"/>
    </location>
</feature>
<dbReference type="Pfam" id="PF03992">
    <property type="entry name" value="ABM"/>
    <property type="match status" value="1"/>
</dbReference>